<dbReference type="InterPro" id="IPR001810">
    <property type="entry name" value="F-box_dom"/>
</dbReference>
<name>A0AAD4MR81_9BILA</name>
<protein>
    <recommendedName>
        <fullName evidence="1">F-box domain-containing protein</fullName>
    </recommendedName>
</protein>
<organism evidence="2 3">
    <name type="scientific">Ditylenchus destructor</name>
    <dbReference type="NCBI Taxonomy" id="166010"/>
    <lineage>
        <taxon>Eukaryota</taxon>
        <taxon>Metazoa</taxon>
        <taxon>Ecdysozoa</taxon>
        <taxon>Nematoda</taxon>
        <taxon>Chromadorea</taxon>
        <taxon>Rhabditida</taxon>
        <taxon>Tylenchina</taxon>
        <taxon>Tylenchomorpha</taxon>
        <taxon>Sphaerularioidea</taxon>
        <taxon>Anguinidae</taxon>
        <taxon>Anguininae</taxon>
        <taxon>Ditylenchus</taxon>
    </lineage>
</organism>
<feature type="domain" description="F-box" evidence="1">
    <location>
        <begin position="1"/>
        <end position="47"/>
    </location>
</feature>
<dbReference type="EMBL" id="JAKKPZ010000113">
    <property type="protein sequence ID" value="KAI1701678.1"/>
    <property type="molecule type" value="Genomic_DNA"/>
</dbReference>
<keyword evidence="3" id="KW-1185">Reference proteome</keyword>
<dbReference type="AlphaFoldDB" id="A0AAD4MR81"/>
<evidence type="ECO:0000259" key="1">
    <source>
        <dbReference type="PROSITE" id="PS50181"/>
    </source>
</evidence>
<sequence>MPAVPFGILYETLKYFNRRELVLLSEVTNRFHQIVEKHFGKAPYLRFAFLYYSYKNGLKWFPDDYFLYLTQEDKESQALDMSLKQSSKLPTTMYLRFHASRFIFNENPMALLNATSHLWQKGALSVEIVWDGQYGTGCSLAPSTELIALIWNCHSLWFEFDGCLTTFTELLRNNNLAFISFIDKAYDPAKPLPLEEIMSFLFKIPNTEHPSQENHLAIQTKPAPNTQNYVEIVRNVREKFFDTWDPSIFNLTLLHTGRLEWNNERNFVLDHCRVKKRIHFEIYPNADSRTLAQPSEAGRAEVTGAGHTDTDEGILMAVREAPLMRTKRFLAWESREAALPS</sequence>
<dbReference type="PROSITE" id="PS50181">
    <property type="entry name" value="FBOX"/>
    <property type="match status" value="1"/>
</dbReference>
<dbReference type="Proteomes" id="UP001201812">
    <property type="component" value="Unassembled WGS sequence"/>
</dbReference>
<accession>A0AAD4MR81</accession>
<comment type="caution">
    <text evidence="2">The sequence shown here is derived from an EMBL/GenBank/DDBJ whole genome shotgun (WGS) entry which is preliminary data.</text>
</comment>
<evidence type="ECO:0000313" key="3">
    <source>
        <dbReference type="Proteomes" id="UP001201812"/>
    </source>
</evidence>
<reference evidence="2" key="1">
    <citation type="submission" date="2022-01" db="EMBL/GenBank/DDBJ databases">
        <title>Genome Sequence Resource for Two Populations of Ditylenchus destructor, the Migratory Endoparasitic Phytonematode.</title>
        <authorList>
            <person name="Zhang H."/>
            <person name="Lin R."/>
            <person name="Xie B."/>
        </authorList>
    </citation>
    <scope>NUCLEOTIDE SEQUENCE</scope>
    <source>
        <strain evidence="2">BazhouSP</strain>
    </source>
</reference>
<evidence type="ECO:0000313" key="2">
    <source>
        <dbReference type="EMBL" id="KAI1701678.1"/>
    </source>
</evidence>
<gene>
    <name evidence="2" type="ORF">DdX_15931</name>
</gene>
<proteinExistence type="predicted"/>